<evidence type="ECO:0000313" key="8">
    <source>
        <dbReference type="Proteomes" id="UP000601435"/>
    </source>
</evidence>
<evidence type="ECO:0000256" key="4">
    <source>
        <dbReference type="ARBA" id="ARBA00022694"/>
    </source>
</evidence>
<dbReference type="PROSITE" id="PS01136">
    <property type="entry name" value="UPF0034"/>
    <property type="match status" value="1"/>
</dbReference>
<keyword evidence="5" id="KW-0560">Oxidoreductase</keyword>
<evidence type="ECO:0000259" key="6">
    <source>
        <dbReference type="Pfam" id="PF01207"/>
    </source>
</evidence>
<reference evidence="7" key="1">
    <citation type="submission" date="2021-02" db="EMBL/GenBank/DDBJ databases">
        <authorList>
            <person name="Dougan E. K."/>
            <person name="Rhodes N."/>
            <person name="Thang M."/>
            <person name="Chan C."/>
        </authorList>
    </citation>
    <scope>NUCLEOTIDE SEQUENCE</scope>
</reference>
<dbReference type="InterPro" id="IPR053137">
    <property type="entry name" value="NLR-like"/>
</dbReference>
<dbReference type="InterPro" id="IPR011990">
    <property type="entry name" value="TPR-like_helical_dom_sf"/>
</dbReference>
<evidence type="ECO:0000256" key="3">
    <source>
        <dbReference type="ARBA" id="ARBA00022643"/>
    </source>
</evidence>
<dbReference type="AlphaFoldDB" id="A0A812TVB7"/>
<dbReference type="Proteomes" id="UP000601435">
    <property type="component" value="Unassembled WGS sequence"/>
</dbReference>
<feature type="domain" description="DUS-like FMN-binding" evidence="6">
    <location>
        <begin position="19"/>
        <end position="251"/>
    </location>
</feature>
<evidence type="ECO:0000256" key="5">
    <source>
        <dbReference type="ARBA" id="ARBA00023002"/>
    </source>
</evidence>
<dbReference type="PANTHER" id="PTHR46082">
    <property type="entry name" value="ATP/GTP-BINDING PROTEIN-RELATED"/>
    <property type="match status" value="1"/>
</dbReference>
<keyword evidence="8" id="KW-1185">Reference proteome</keyword>
<comment type="cofactor">
    <cofactor evidence="1">
        <name>FMN</name>
        <dbReference type="ChEBI" id="CHEBI:58210"/>
    </cofactor>
</comment>
<organism evidence="7 8">
    <name type="scientific">Symbiodinium necroappetens</name>
    <dbReference type="NCBI Taxonomy" id="1628268"/>
    <lineage>
        <taxon>Eukaryota</taxon>
        <taxon>Sar</taxon>
        <taxon>Alveolata</taxon>
        <taxon>Dinophyceae</taxon>
        <taxon>Suessiales</taxon>
        <taxon>Symbiodiniaceae</taxon>
        <taxon>Symbiodinium</taxon>
    </lineage>
</organism>
<evidence type="ECO:0000256" key="2">
    <source>
        <dbReference type="ARBA" id="ARBA00022630"/>
    </source>
</evidence>
<dbReference type="InterPro" id="IPR013785">
    <property type="entry name" value="Aldolase_TIM"/>
</dbReference>
<dbReference type="Pfam" id="PF01207">
    <property type="entry name" value="Dus"/>
    <property type="match status" value="1"/>
</dbReference>
<keyword evidence="4" id="KW-0819">tRNA processing</keyword>
<dbReference type="OrthoDB" id="272303at2759"/>
<dbReference type="SUPFAM" id="SSF51395">
    <property type="entry name" value="FMN-linked oxidoreductases"/>
    <property type="match status" value="1"/>
</dbReference>
<dbReference type="GO" id="GO:0050660">
    <property type="term" value="F:flavin adenine dinucleotide binding"/>
    <property type="evidence" value="ECO:0007669"/>
    <property type="project" value="InterPro"/>
</dbReference>
<keyword evidence="2" id="KW-0285">Flavoprotein</keyword>
<accession>A0A812TVB7</accession>
<dbReference type="EMBL" id="CAJNJA010025186">
    <property type="protein sequence ID" value="CAE7538679.1"/>
    <property type="molecule type" value="Genomic_DNA"/>
</dbReference>
<sequence>MAHGTRKLPCGLVAPVFVMAPMVKQSERPFRAMVRSHGCSLCYTEMFMADEFAASAEYRRRALGDGVDDADHPLFLQFAANDPQVLLQAALAAQELGADGVDLNLGCPQRRAREGRYGAWLANDEHEWPMIAEMISVCSRCADLRIPVCCKIRLQHTLAGTIKFAKLLQEAGCPLLAIHGRKLLCSKSKHREGAADLGAIAAVRDALQIPVFTNGNVRSPADIFQNLKATQCEGIMCAEQLLNDPALFRRALDWRPGFPCPGPSSEMLVDEYLGLCCEYGAEDETVSFSVWGATNGHVIREHVHRMRSLKGPDAYLSLPGRKRCLEQTDAAEPLYIRAYEGQKSALGPKNPTVLQTGVNLAGLKQVLGKLQEAEDLDREVMAGCRELLGDRDVQMLQSGNSLARLLHEQGMLKEAEGLLQEVLQGRIELLGDRDPATLTSLNNLGGLYYTWGRFGEAEPHFFSALEGRRAVLGLLHPDTLQSANNLASLFQARGRLDKAEPLFRESLDGRREVLGVKHSDTLTSCSNLAVLLHAMNQLQEAEELMKDALEGRREVLGDHHRDTLTSINNLAGLMRSRGKHVDAELLYQEALTGRKKLLGDTHVDTLMTANNYGLCLLNRGLLKEAESIFVEVLKNCRNTLGVKHSYTLTCANSLGGLLHEAERYDEAEPLFREVLSGLRSQLGDKHPDSLTGANNLAVLLFAKDEYAKAAELFQEVLAGRRSQLGDKHPDTVQAARHMAAAQQAQRHLMEDQSAPTGSWCGSSHWSLVCCADHS</sequence>
<dbReference type="Gene3D" id="3.20.20.70">
    <property type="entry name" value="Aldolase class I"/>
    <property type="match status" value="1"/>
</dbReference>
<comment type="caution">
    <text evidence="7">The sequence shown here is derived from an EMBL/GenBank/DDBJ whole genome shotgun (WGS) entry which is preliminary data.</text>
</comment>
<dbReference type="Gene3D" id="1.25.40.10">
    <property type="entry name" value="Tetratricopeptide repeat domain"/>
    <property type="match status" value="3"/>
</dbReference>
<dbReference type="InterPro" id="IPR035587">
    <property type="entry name" value="DUS-like_FMN-bd"/>
</dbReference>
<keyword evidence="3" id="KW-0288">FMN</keyword>
<protein>
    <submittedName>
        <fullName evidence="7">Dus1l protein</fullName>
    </submittedName>
</protein>
<proteinExistence type="predicted"/>
<dbReference type="InterPro" id="IPR018517">
    <property type="entry name" value="tRNA_hU_synthase_CS"/>
</dbReference>
<dbReference type="GO" id="GO:0017150">
    <property type="term" value="F:tRNA dihydrouridine synthase activity"/>
    <property type="evidence" value="ECO:0007669"/>
    <property type="project" value="InterPro"/>
</dbReference>
<dbReference type="SUPFAM" id="SSF48452">
    <property type="entry name" value="TPR-like"/>
    <property type="match status" value="3"/>
</dbReference>
<dbReference type="CDD" id="cd02801">
    <property type="entry name" value="DUS_like_FMN"/>
    <property type="match status" value="1"/>
</dbReference>
<dbReference type="PANTHER" id="PTHR46082:SF6">
    <property type="entry name" value="AAA+ ATPASE DOMAIN-CONTAINING PROTEIN-RELATED"/>
    <property type="match status" value="1"/>
</dbReference>
<dbReference type="Pfam" id="PF13374">
    <property type="entry name" value="TPR_10"/>
    <property type="match status" value="2"/>
</dbReference>
<evidence type="ECO:0000256" key="1">
    <source>
        <dbReference type="ARBA" id="ARBA00001917"/>
    </source>
</evidence>
<gene>
    <name evidence="7" type="primary">Dus1l</name>
    <name evidence="7" type="ORF">SNEC2469_LOCUS15503</name>
</gene>
<name>A0A812TVB7_9DINO</name>
<evidence type="ECO:0000313" key="7">
    <source>
        <dbReference type="EMBL" id="CAE7538679.1"/>
    </source>
</evidence>
<dbReference type="Pfam" id="PF13424">
    <property type="entry name" value="TPR_12"/>
    <property type="match status" value="4"/>
</dbReference>